<dbReference type="Proteomes" id="UP001589532">
    <property type="component" value="Unassembled WGS sequence"/>
</dbReference>
<dbReference type="PANTHER" id="PTHR43798:SF33">
    <property type="entry name" value="HYDROLASE, PUTATIVE (AFU_ORTHOLOGUE AFUA_2G14860)-RELATED"/>
    <property type="match status" value="1"/>
</dbReference>
<dbReference type="InterPro" id="IPR029058">
    <property type="entry name" value="AB_hydrolase_fold"/>
</dbReference>
<evidence type="ECO:0000256" key="1">
    <source>
        <dbReference type="ARBA" id="ARBA00010088"/>
    </source>
</evidence>
<dbReference type="InterPro" id="IPR000073">
    <property type="entry name" value="AB_hydrolase_1"/>
</dbReference>
<evidence type="ECO:0000259" key="4">
    <source>
        <dbReference type="Pfam" id="PF00561"/>
    </source>
</evidence>
<evidence type="ECO:0000313" key="5">
    <source>
        <dbReference type="EMBL" id="MFB9624154.1"/>
    </source>
</evidence>
<keyword evidence="3" id="KW-1133">Transmembrane helix</keyword>
<accession>A0ABV5RXI6</accession>
<keyword evidence="3" id="KW-0812">Transmembrane</keyword>
<dbReference type="PANTHER" id="PTHR43798">
    <property type="entry name" value="MONOACYLGLYCEROL LIPASE"/>
    <property type="match status" value="1"/>
</dbReference>
<evidence type="ECO:0000256" key="2">
    <source>
        <dbReference type="ARBA" id="ARBA00022801"/>
    </source>
</evidence>
<dbReference type="SUPFAM" id="SSF53474">
    <property type="entry name" value="alpha/beta-Hydrolases"/>
    <property type="match status" value="1"/>
</dbReference>
<evidence type="ECO:0000256" key="3">
    <source>
        <dbReference type="SAM" id="Phobius"/>
    </source>
</evidence>
<feature type="transmembrane region" description="Helical" evidence="3">
    <location>
        <begin position="33"/>
        <end position="53"/>
    </location>
</feature>
<evidence type="ECO:0000313" key="6">
    <source>
        <dbReference type="Proteomes" id="UP001589532"/>
    </source>
</evidence>
<keyword evidence="3" id="KW-0472">Membrane</keyword>
<feature type="transmembrane region" description="Helical" evidence="3">
    <location>
        <begin position="65"/>
        <end position="85"/>
    </location>
</feature>
<comment type="caution">
    <text evidence="5">The sequence shown here is derived from an EMBL/GenBank/DDBJ whole genome shotgun (WGS) entry which is preliminary data.</text>
</comment>
<comment type="similarity">
    <text evidence="1">Belongs to the peptidase S33 family.</text>
</comment>
<feature type="domain" description="AB hydrolase-1" evidence="4">
    <location>
        <begin position="124"/>
        <end position="380"/>
    </location>
</feature>
<dbReference type="GO" id="GO:0016787">
    <property type="term" value="F:hydrolase activity"/>
    <property type="evidence" value="ECO:0007669"/>
    <property type="project" value="UniProtKB-KW"/>
</dbReference>
<dbReference type="RefSeq" id="WP_344995848.1">
    <property type="nucleotide sequence ID" value="NZ_BAAAXV010000008.1"/>
</dbReference>
<dbReference type="EMBL" id="JBHMBW010000011">
    <property type="protein sequence ID" value="MFB9624154.1"/>
    <property type="molecule type" value="Genomic_DNA"/>
</dbReference>
<keyword evidence="2 5" id="KW-0378">Hydrolase</keyword>
<dbReference type="InterPro" id="IPR002410">
    <property type="entry name" value="Peptidase_S33"/>
</dbReference>
<sequence>MAVAGLLIASLLAGAGAMVTIVAVAVVSTDPVVFLTAGLAVAGLLSWVTVRVLVLRRLPSRYRSLTLPVTVLVTAAVAAALLVPLPDVRLPETSVADTRYWSLPGGSRLAYVHTPGKAPHRTTPVVVLHGGPGIPDMPGLSRFFQPLAELGYDVYVYDELGAGRSARSENPRAYGIERDVADLEEVRHAIGAERMVLIGHSYGGALAAHYLAAYPTRVASLVLSSPGPLDPADTSGNEATSRLPLNRRLGTYAAALQPRALLAYALLQVNPAAAYAYFPDTEADARNDTILHLADAGLHCTRTQWQPMTHGSGFYAQQYPQLATAPTAPDVRRDLAGNPTPVLLLKGRCDYLSWHAAVDYRQVLPHTVLLYLTGAGHNTYQDQPSVVLAAVRGFLAGGPMPLNPYPSDEPPPDYQR</sequence>
<dbReference type="PRINTS" id="PR00793">
    <property type="entry name" value="PROAMNOPTASE"/>
</dbReference>
<reference evidence="5 6" key="1">
    <citation type="submission" date="2024-09" db="EMBL/GenBank/DDBJ databases">
        <authorList>
            <person name="Sun Q."/>
            <person name="Mori K."/>
        </authorList>
    </citation>
    <scope>NUCLEOTIDE SEQUENCE [LARGE SCALE GENOMIC DNA]</scope>
    <source>
        <strain evidence="5 6">JCM 3143</strain>
    </source>
</reference>
<dbReference type="PRINTS" id="PR00111">
    <property type="entry name" value="ABHYDROLASE"/>
</dbReference>
<protein>
    <submittedName>
        <fullName evidence="5">Alpha/beta fold hydrolase</fullName>
    </submittedName>
</protein>
<dbReference type="Pfam" id="PF00561">
    <property type="entry name" value="Abhydrolase_1"/>
    <property type="match status" value="1"/>
</dbReference>
<proteinExistence type="inferred from homology"/>
<dbReference type="InterPro" id="IPR050266">
    <property type="entry name" value="AB_hydrolase_sf"/>
</dbReference>
<keyword evidence="6" id="KW-1185">Reference proteome</keyword>
<gene>
    <name evidence="5" type="ORF">ACFFSA_13790</name>
</gene>
<name>A0ABV5RXI6_9ACTN</name>
<dbReference type="Gene3D" id="3.40.50.1820">
    <property type="entry name" value="alpha/beta hydrolase"/>
    <property type="match status" value="1"/>
</dbReference>
<organism evidence="5 6">
    <name type="scientific">Nonomuraea helvata</name>
    <dbReference type="NCBI Taxonomy" id="37484"/>
    <lineage>
        <taxon>Bacteria</taxon>
        <taxon>Bacillati</taxon>
        <taxon>Actinomycetota</taxon>
        <taxon>Actinomycetes</taxon>
        <taxon>Streptosporangiales</taxon>
        <taxon>Streptosporangiaceae</taxon>
        <taxon>Nonomuraea</taxon>
    </lineage>
</organism>